<dbReference type="CDD" id="cd12391">
    <property type="entry name" value="RRM1_SART3"/>
    <property type="match status" value="1"/>
</dbReference>
<evidence type="ECO:0000256" key="4">
    <source>
        <dbReference type="SAM" id="MobiDB-lite"/>
    </source>
</evidence>
<protein>
    <recommendedName>
        <fullName evidence="5">RRM domain-containing protein</fullName>
    </recommendedName>
</protein>
<dbReference type="InterPro" id="IPR003604">
    <property type="entry name" value="Matrin/U1-like-C_Znf_C2H2"/>
</dbReference>
<dbReference type="InterPro" id="IPR013087">
    <property type="entry name" value="Znf_C2H2_type"/>
</dbReference>
<dbReference type="InterPro" id="IPR035979">
    <property type="entry name" value="RBD_domain_sf"/>
</dbReference>
<reference evidence="6 7" key="1">
    <citation type="submission" date="2024-05" db="EMBL/GenBank/DDBJ databases">
        <authorList>
            <person name="Wallberg A."/>
        </authorList>
    </citation>
    <scope>NUCLEOTIDE SEQUENCE [LARGE SCALE GENOMIC DNA]</scope>
</reference>
<dbReference type="InterPro" id="IPR012677">
    <property type="entry name" value="Nucleotide-bd_a/b_plait_sf"/>
</dbReference>
<gene>
    <name evidence="6" type="ORF">MNOR_LOCUS32825</name>
</gene>
<dbReference type="GO" id="GO:1990904">
    <property type="term" value="C:ribonucleoprotein complex"/>
    <property type="evidence" value="ECO:0007669"/>
    <property type="project" value="InterPro"/>
</dbReference>
<feature type="compositionally biased region" description="Basic and acidic residues" evidence="4">
    <location>
        <begin position="340"/>
        <end position="354"/>
    </location>
</feature>
<dbReference type="SMART" id="SM00360">
    <property type="entry name" value="RRM"/>
    <property type="match status" value="2"/>
</dbReference>
<feature type="domain" description="RRM" evidence="5">
    <location>
        <begin position="462"/>
        <end position="539"/>
    </location>
</feature>
<organism evidence="6 7">
    <name type="scientific">Meganyctiphanes norvegica</name>
    <name type="common">Northern krill</name>
    <name type="synonym">Thysanopoda norvegica</name>
    <dbReference type="NCBI Taxonomy" id="48144"/>
    <lineage>
        <taxon>Eukaryota</taxon>
        <taxon>Metazoa</taxon>
        <taxon>Ecdysozoa</taxon>
        <taxon>Arthropoda</taxon>
        <taxon>Crustacea</taxon>
        <taxon>Multicrustacea</taxon>
        <taxon>Malacostraca</taxon>
        <taxon>Eumalacostraca</taxon>
        <taxon>Eucarida</taxon>
        <taxon>Euphausiacea</taxon>
        <taxon>Euphausiidae</taxon>
        <taxon>Meganyctiphanes</taxon>
    </lineage>
</organism>
<dbReference type="AlphaFoldDB" id="A0AAV2S3T6"/>
<feature type="region of interest" description="Disordered" evidence="4">
    <location>
        <begin position="589"/>
        <end position="630"/>
    </location>
</feature>
<feature type="domain" description="RRM" evidence="5">
    <location>
        <begin position="371"/>
        <end position="447"/>
    </location>
</feature>
<keyword evidence="1" id="KW-0677">Repeat</keyword>
<dbReference type="Pfam" id="PF12874">
    <property type="entry name" value="zf-met"/>
    <property type="match status" value="3"/>
</dbReference>
<feature type="compositionally biased region" description="Polar residues" evidence="4">
    <location>
        <begin position="600"/>
        <end position="609"/>
    </location>
</feature>
<dbReference type="PANTHER" id="PTHR23236">
    <property type="entry name" value="EUKARYOTIC TRANSLATION INITIATION FACTOR 4B/4H"/>
    <property type="match status" value="1"/>
</dbReference>
<dbReference type="GO" id="GO:0008270">
    <property type="term" value="F:zinc ion binding"/>
    <property type="evidence" value="ECO:0007669"/>
    <property type="project" value="InterPro"/>
</dbReference>
<keyword evidence="2 3" id="KW-0694">RNA-binding</keyword>
<dbReference type="InterPro" id="IPR002343">
    <property type="entry name" value="Hud_Sxl_RNA"/>
</dbReference>
<evidence type="ECO:0000313" key="7">
    <source>
        <dbReference type="Proteomes" id="UP001497623"/>
    </source>
</evidence>
<dbReference type="PROSITE" id="PS50102">
    <property type="entry name" value="RRM"/>
    <property type="match status" value="2"/>
</dbReference>
<dbReference type="SUPFAM" id="SSF57667">
    <property type="entry name" value="beta-beta-alpha zinc fingers"/>
    <property type="match status" value="3"/>
</dbReference>
<sequence length="630" mass="69108">MMAVVGNLSDGKRVLEDPGAIVSPTKKSNTGDKNGYWCEICKLVCKNDEISINHHNAGTKHVKKEAGQQMLLKLSQEYDCFEHDPESGTLRCVICNIVATSPQLLEAHFNGSKHKSKVDGHTTNGNANAADVKPAAAAAATAAAPTPAAGVEGGYWCEICKLHGRTTAVLIATHMAGTKHKKKLASYELLQKLRQQEDCFVQDPVSSVLKCLVCSLEMATPQQLEAHLAGAKHRSKAQGTAGATGAAENAGEEVTTDGYWCQVCKLSGTHTPMSVAAHMQGAKHLRKVAGNDLLQKLKETTDCFDHDEATGMLKCKVCNIEVNTPQLLEVHLSGSKHKMRVEGRPIKRKHDGDPNHTPAKRVAPNPEDAERTVFLKNMSFKSTEEEIRAVFEDCGEIENLFCIKDYRGRNKGYGYLMFKDKEAAVKALEKDKTVLEERPMYVSAYNPEERREHNRSGEPEKDKLFVSGLPTTMTEEEIRTLFEPHGEIKDLRMLMKKETFKGLCYLDYADEETAAAVKEATDQFEIGPEQKITVQFSYPPRPRKGWKGRRHFHKHHGGNAANAAAATATGEEGVNNIDAAAEVPLAVAEAGLEEPHQDFSQENCDTSTEVDGAPTSGRGRRGRGRGRGKK</sequence>
<evidence type="ECO:0000256" key="1">
    <source>
        <dbReference type="ARBA" id="ARBA00022737"/>
    </source>
</evidence>
<accession>A0AAV2S3T6</accession>
<evidence type="ECO:0000313" key="6">
    <source>
        <dbReference type="EMBL" id="CAL4162414.1"/>
    </source>
</evidence>
<dbReference type="EMBL" id="CAXKWB010045547">
    <property type="protein sequence ID" value="CAL4162414.1"/>
    <property type="molecule type" value="Genomic_DNA"/>
</dbReference>
<dbReference type="SMART" id="SM00355">
    <property type="entry name" value="ZnF_C2H2"/>
    <property type="match status" value="4"/>
</dbReference>
<dbReference type="InterPro" id="IPR036236">
    <property type="entry name" value="Znf_C2H2_sf"/>
</dbReference>
<feature type="region of interest" description="Disordered" evidence="4">
    <location>
        <begin position="334"/>
        <end position="368"/>
    </location>
</feature>
<dbReference type="Pfam" id="PF00076">
    <property type="entry name" value="RRM_1"/>
    <property type="match status" value="2"/>
</dbReference>
<name>A0AAV2S3T6_MEGNR</name>
<keyword evidence="7" id="KW-1185">Reference proteome</keyword>
<evidence type="ECO:0000259" key="5">
    <source>
        <dbReference type="PROSITE" id="PS50102"/>
    </source>
</evidence>
<dbReference type="InterPro" id="IPR034217">
    <property type="entry name" value="SART3_RRM1"/>
</dbReference>
<dbReference type="PANTHER" id="PTHR23236:SF119">
    <property type="entry name" value="NUCLEAR RNA-BINDING PROTEIN SART-3"/>
    <property type="match status" value="1"/>
</dbReference>
<comment type="caution">
    <text evidence="6">The sequence shown here is derived from an EMBL/GenBank/DDBJ whole genome shotgun (WGS) entry which is preliminary data.</text>
</comment>
<dbReference type="GO" id="GO:0003723">
    <property type="term" value="F:RNA binding"/>
    <property type="evidence" value="ECO:0007669"/>
    <property type="project" value="UniProtKB-UniRule"/>
</dbReference>
<dbReference type="InterPro" id="IPR000504">
    <property type="entry name" value="RRM_dom"/>
</dbReference>
<dbReference type="Gene3D" id="3.30.160.60">
    <property type="entry name" value="Classic Zinc Finger"/>
    <property type="match status" value="5"/>
</dbReference>
<evidence type="ECO:0000256" key="2">
    <source>
        <dbReference type="ARBA" id="ARBA00022884"/>
    </source>
</evidence>
<proteinExistence type="predicted"/>
<dbReference type="SUPFAM" id="SSF54928">
    <property type="entry name" value="RNA-binding domain, RBD"/>
    <property type="match status" value="2"/>
</dbReference>
<evidence type="ECO:0000256" key="3">
    <source>
        <dbReference type="PROSITE-ProRule" id="PRU00176"/>
    </source>
</evidence>
<dbReference type="PRINTS" id="PR00961">
    <property type="entry name" value="HUDSXLRNA"/>
</dbReference>
<dbReference type="SMART" id="SM00451">
    <property type="entry name" value="ZnF_U1"/>
    <property type="match status" value="6"/>
</dbReference>
<dbReference type="Gene3D" id="3.30.70.330">
    <property type="match status" value="2"/>
</dbReference>
<feature type="compositionally biased region" description="Basic residues" evidence="4">
    <location>
        <begin position="618"/>
        <end position="630"/>
    </location>
</feature>
<dbReference type="Proteomes" id="UP001497623">
    <property type="component" value="Unassembled WGS sequence"/>
</dbReference>